<dbReference type="Proteomes" id="UP001163046">
    <property type="component" value="Unassembled WGS sequence"/>
</dbReference>
<sequence length="159" mass="17842">MDIVVSQQTTSSGSQYVPSVGDSQQDNTCSSQDSQDASDKPDTKNTYKERVFLVYEEQLKELLRFCPRCGSLIIQESTVEVQNEGSQLSLKLTCINNLYHSLYLKYLPKLQHFTHDVMKVGTMLAVLDHNFNANRPQALIQAGESQGDQGSKFSWSQSV</sequence>
<protein>
    <submittedName>
        <fullName evidence="2">Uncharacterized protein</fullName>
    </submittedName>
</protein>
<feature type="compositionally biased region" description="Polar residues" evidence="1">
    <location>
        <begin position="21"/>
        <end position="35"/>
    </location>
</feature>
<dbReference type="PANTHER" id="PTHR31751:SF42">
    <property type="entry name" value="PROTEIN CBG10204"/>
    <property type="match status" value="1"/>
</dbReference>
<dbReference type="OrthoDB" id="10065023at2759"/>
<feature type="region of interest" description="Disordered" evidence="1">
    <location>
        <begin position="1"/>
        <end position="43"/>
    </location>
</feature>
<organism evidence="2 3">
    <name type="scientific">Desmophyllum pertusum</name>
    <dbReference type="NCBI Taxonomy" id="174260"/>
    <lineage>
        <taxon>Eukaryota</taxon>
        <taxon>Metazoa</taxon>
        <taxon>Cnidaria</taxon>
        <taxon>Anthozoa</taxon>
        <taxon>Hexacorallia</taxon>
        <taxon>Scleractinia</taxon>
        <taxon>Caryophylliina</taxon>
        <taxon>Caryophylliidae</taxon>
        <taxon>Desmophyllum</taxon>
    </lineage>
</organism>
<evidence type="ECO:0000256" key="1">
    <source>
        <dbReference type="SAM" id="MobiDB-lite"/>
    </source>
</evidence>
<keyword evidence="3" id="KW-1185">Reference proteome</keyword>
<feature type="compositionally biased region" description="Low complexity" evidence="1">
    <location>
        <begin position="1"/>
        <end position="15"/>
    </location>
</feature>
<accession>A0A9W9Z532</accession>
<evidence type="ECO:0000313" key="3">
    <source>
        <dbReference type="Proteomes" id="UP001163046"/>
    </source>
</evidence>
<comment type="caution">
    <text evidence="2">The sequence shown here is derived from an EMBL/GenBank/DDBJ whole genome shotgun (WGS) entry which is preliminary data.</text>
</comment>
<dbReference type="EMBL" id="MU826826">
    <property type="protein sequence ID" value="KAJ7375187.1"/>
    <property type="molecule type" value="Genomic_DNA"/>
</dbReference>
<proteinExistence type="predicted"/>
<gene>
    <name evidence="2" type="ORF">OS493_001930</name>
</gene>
<name>A0A9W9Z532_9CNID</name>
<evidence type="ECO:0000313" key="2">
    <source>
        <dbReference type="EMBL" id="KAJ7375187.1"/>
    </source>
</evidence>
<dbReference type="AlphaFoldDB" id="A0A9W9Z532"/>
<reference evidence="2" key="1">
    <citation type="submission" date="2023-01" db="EMBL/GenBank/DDBJ databases">
        <title>Genome assembly of the deep-sea coral Lophelia pertusa.</title>
        <authorList>
            <person name="Herrera S."/>
            <person name="Cordes E."/>
        </authorList>
    </citation>
    <scope>NUCLEOTIDE SEQUENCE</scope>
    <source>
        <strain evidence="2">USNM1676648</strain>
        <tissue evidence="2">Polyp</tissue>
    </source>
</reference>
<dbReference type="PANTHER" id="PTHR31751">
    <property type="entry name" value="SI:CH211-108C17.2-RELATED-RELATED"/>
    <property type="match status" value="1"/>
</dbReference>